<feature type="non-terminal residue" evidence="10">
    <location>
        <position position="562"/>
    </location>
</feature>
<dbReference type="PANTHER" id="PTHR11985:SF15">
    <property type="entry name" value="GLYCEROL-3-PHOSPHATE DEHYDROGENASE, MITOCHONDRIAL"/>
    <property type="match status" value="1"/>
</dbReference>
<gene>
    <name evidence="10" type="ORF">PHATRDRAFT_1129</name>
</gene>
<name>B7G655_PHATC</name>
<evidence type="ECO:0000313" key="10">
    <source>
        <dbReference type="EMBL" id="EEC45803.1"/>
    </source>
</evidence>
<keyword evidence="4 7" id="KW-0285">Flavoprotein</keyword>
<evidence type="ECO:0000259" key="9">
    <source>
        <dbReference type="Pfam" id="PF16901"/>
    </source>
</evidence>
<dbReference type="EC" id="1.1.5.3" evidence="3 7"/>
<dbReference type="SUPFAM" id="SSF51905">
    <property type="entry name" value="FAD/NAD(P)-binding domain"/>
    <property type="match status" value="1"/>
</dbReference>
<sequence length="562" mass="62076">QEAGVIFDVLVVGGGATGAGTALDAASRGLSVACVERGDFASETSSRSTKLIWAGIRYMGTATAALLSPKLWQHPVDTVHQFVGEMKMVWHCHVERRYMTSVNRHLCNWIPIAVPFNSWHISPPPMGHPLFGYFPFLAPVVFKFYDALSVFTCPPSYVLTKSRAQRDFPQLDPDGLKYAAVFYEAQHNDSRTNLAIAMTAAEKGAAIANYTEMVDLIHNEAGRVVGAVVLDRMTGKQWKVYAKKVVLAGGPFTDQLRSMEAGKIPPAVRGSAGTHIVLPGYFVPHNMGLLDCNTSDGRFLFILPWLGHTLIGTTDKKGPAETLQNPPEDEVVWLLKESQKFLRKDLKVRRSDVLSAWRGWRPLAVDPHATADSPVSRDHVISENPESGVIFIAGGKWTTWREMAQEVIDRVVGPSGPPSLTLDIPLHGAEGYENNLAIQLIQRYGMDTTVAEHLVKTYGGRAWEVCELMQPTGKAWPKFGNLLVEGFPYIDAEVLYATREYACTIEDVLSRRTRLAYLNRDAAVAAIEPVADILARELGWTAKAKEQQIQAARNYVESYSGR</sequence>
<organism evidence="10 11">
    <name type="scientific">Phaeodactylum tricornutum (strain CCAP 1055/1)</name>
    <dbReference type="NCBI Taxonomy" id="556484"/>
    <lineage>
        <taxon>Eukaryota</taxon>
        <taxon>Sar</taxon>
        <taxon>Stramenopiles</taxon>
        <taxon>Ochrophyta</taxon>
        <taxon>Bacillariophyta</taxon>
        <taxon>Bacillariophyceae</taxon>
        <taxon>Bacillariophycidae</taxon>
        <taxon>Naviculales</taxon>
        <taxon>Phaeodactylaceae</taxon>
        <taxon>Phaeodactylum</taxon>
    </lineage>
</organism>
<dbReference type="GO" id="GO:0005739">
    <property type="term" value="C:mitochondrion"/>
    <property type="evidence" value="ECO:0007669"/>
    <property type="project" value="TreeGrafter"/>
</dbReference>
<dbReference type="InParanoid" id="B7G655"/>
<dbReference type="InterPro" id="IPR000447">
    <property type="entry name" value="G3P_DH_FAD-dep"/>
</dbReference>
<dbReference type="Proteomes" id="UP000000759">
    <property type="component" value="Chromosome 16"/>
</dbReference>
<dbReference type="InterPro" id="IPR006076">
    <property type="entry name" value="FAD-dep_OxRdtase"/>
</dbReference>
<dbReference type="Gene3D" id="1.10.8.870">
    <property type="entry name" value="Alpha-glycerophosphate oxidase, cap domain"/>
    <property type="match status" value="1"/>
</dbReference>
<dbReference type="Pfam" id="PF01266">
    <property type="entry name" value="DAO"/>
    <property type="match status" value="1"/>
</dbReference>
<comment type="cofactor">
    <cofactor evidence="1 7">
        <name>FAD</name>
        <dbReference type="ChEBI" id="CHEBI:57692"/>
    </cofactor>
</comment>
<evidence type="ECO:0000259" key="8">
    <source>
        <dbReference type="Pfam" id="PF01266"/>
    </source>
</evidence>
<keyword evidence="5" id="KW-0274">FAD</keyword>
<dbReference type="OrthoDB" id="264015at2759"/>
<evidence type="ECO:0000256" key="1">
    <source>
        <dbReference type="ARBA" id="ARBA00001974"/>
    </source>
</evidence>
<dbReference type="eggNOG" id="KOG0042">
    <property type="taxonomic scope" value="Eukaryota"/>
</dbReference>
<dbReference type="FunCoup" id="B7G655">
    <property type="interactions" value="117"/>
</dbReference>
<dbReference type="PaxDb" id="2850-Phatr1129"/>
<feature type="domain" description="FAD dependent oxidoreductase" evidence="8">
    <location>
        <begin position="8"/>
        <end position="398"/>
    </location>
</feature>
<dbReference type="EMBL" id="CM000618">
    <property type="protein sequence ID" value="EEC45803.1"/>
    <property type="molecule type" value="Genomic_DNA"/>
</dbReference>
<keyword evidence="11" id="KW-1185">Reference proteome</keyword>
<dbReference type="InterPro" id="IPR036188">
    <property type="entry name" value="FAD/NAD-bd_sf"/>
</dbReference>
<dbReference type="GO" id="GO:0006072">
    <property type="term" value="P:glycerol-3-phosphate metabolic process"/>
    <property type="evidence" value="ECO:0007669"/>
    <property type="project" value="UniProtKB-UniRule"/>
</dbReference>
<dbReference type="PRINTS" id="PR01001">
    <property type="entry name" value="FADG3PDH"/>
</dbReference>
<proteinExistence type="inferred from homology"/>
<dbReference type="Gene3D" id="3.50.50.60">
    <property type="entry name" value="FAD/NAD(P)-binding domain"/>
    <property type="match status" value="1"/>
</dbReference>
<evidence type="ECO:0000256" key="2">
    <source>
        <dbReference type="ARBA" id="ARBA00007330"/>
    </source>
</evidence>
<accession>B7G655</accession>
<dbReference type="PANTHER" id="PTHR11985">
    <property type="entry name" value="GLYCEROL-3-PHOSPHATE DEHYDROGENASE"/>
    <property type="match status" value="1"/>
</dbReference>
<dbReference type="STRING" id="556484.B7G655"/>
<evidence type="ECO:0000256" key="5">
    <source>
        <dbReference type="ARBA" id="ARBA00022827"/>
    </source>
</evidence>
<comment type="catalytic activity">
    <reaction evidence="7">
        <text>a quinone + sn-glycerol 3-phosphate = dihydroxyacetone phosphate + a quinol</text>
        <dbReference type="Rhea" id="RHEA:18977"/>
        <dbReference type="ChEBI" id="CHEBI:24646"/>
        <dbReference type="ChEBI" id="CHEBI:57597"/>
        <dbReference type="ChEBI" id="CHEBI:57642"/>
        <dbReference type="ChEBI" id="CHEBI:132124"/>
        <dbReference type="EC" id="1.1.5.3"/>
    </reaction>
</comment>
<evidence type="ECO:0000256" key="6">
    <source>
        <dbReference type="ARBA" id="ARBA00023002"/>
    </source>
</evidence>
<reference evidence="10 11" key="1">
    <citation type="journal article" date="2008" name="Nature">
        <title>The Phaeodactylum genome reveals the evolutionary history of diatom genomes.</title>
        <authorList>
            <person name="Bowler C."/>
            <person name="Allen A.E."/>
            <person name="Badger J.H."/>
            <person name="Grimwood J."/>
            <person name="Jabbari K."/>
            <person name="Kuo A."/>
            <person name="Maheswari U."/>
            <person name="Martens C."/>
            <person name="Maumus F."/>
            <person name="Otillar R.P."/>
            <person name="Rayko E."/>
            <person name="Salamov A."/>
            <person name="Vandepoele K."/>
            <person name="Beszteri B."/>
            <person name="Gruber A."/>
            <person name="Heijde M."/>
            <person name="Katinka M."/>
            <person name="Mock T."/>
            <person name="Valentin K."/>
            <person name="Verret F."/>
            <person name="Berges J.A."/>
            <person name="Brownlee C."/>
            <person name="Cadoret J.P."/>
            <person name="Chiovitti A."/>
            <person name="Choi C.J."/>
            <person name="Coesel S."/>
            <person name="De Martino A."/>
            <person name="Detter J.C."/>
            <person name="Durkin C."/>
            <person name="Falciatore A."/>
            <person name="Fournet J."/>
            <person name="Haruta M."/>
            <person name="Huysman M.J."/>
            <person name="Jenkins B.D."/>
            <person name="Jiroutova K."/>
            <person name="Jorgensen R.E."/>
            <person name="Joubert Y."/>
            <person name="Kaplan A."/>
            <person name="Kroger N."/>
            <person name="Kroth P.G."/>
            <person name="La Roche J."/>
            <person name="Lindquist E."/>
            <person name="Lommer M."/>
            <person name="Martin-Jezequel V."/>
            <person name="Lopez P.J."/>
            <person name="Lucas S."/>
            <person name="Mangogna M."/>
            <person name="McGinnis K."/>
            <person name="Medlin L.K."/>
            <person name="Montsant A."/>
            <person name="Oudot-Le Secq M.P."/>
            <person name="Napoli C."/>
            <person name="Obornik M."/>
            <person name="Parker M.S."/>
            <person name="Petit J.L."/>
            <person name="Porcel B.M."/>
            <person name="Poulsen N."/>
            <person name="Robison M."/>
            <person name="Rychlewski L."/>
            <person name="Rynearson T.A."/>
            <person name="Schmutz J."/>
            <person name="Shapiro H."/>
            <person name="Siaut M."/>
            <person name="Stanley M."/>
            <person name="Sussman M.R."/>
            <person name="Taylor A.R."/>
            <person name="Vardi A."/>
            <person name="von Dassow P."/>
            <person name="Vyverman W."/>
            <person name="Willis A."/>
            <person name="Wyrwicz L.S."/>
            <person name="Rokhsar D.S."/>
            <person name="Weissenbach J."/>
            <person name="Armbrust E.V."/>
            <person name="Green B.R."/>
            <person name="Van de Peer Y."/>
            <person name="Grigoriev I.V."/>
        </authorList>
    </citation>
    <scope>NUCLEOTIDE SEQUENCE [LARGE SCALE GENOMIC DNA]</scope>
    <source>
        <strain evidence="10 11">CCAP 1055/1</strain>
    </source>
</reference>
<evidence type="ECO:0000256" key="3">
    <source>
        <dbReference type="ARBA" id="ARBA00013029"/>
    </source>
</evidence>
<dbReference type="RefSeq" id="XP_002182516.1">
    <property type="nucleotide sequence ID" value="XM_002182480.1"/>
</dbReference>
<dbReference type="InterPro" id="IPR031656">
    <property type="entry name" value="DAO_C"/>
</dbReference>
<feature type="non-terminal residue" evidence="10">
    <location>
        <position position="1"/>
    </location>
</feature>
<dbReference type="GO" id="GO:0004368">
    <property type="term" value="F:glycerol-3-phosphate dehydrogenase (quinone) activity"/>
    <property type="evidence" value="ECO:0007669"/>
    <property type="project" value="UniProtKB-EC"/>
</dbReference>
<dbReference type="Gene3D" id="3.30.9.10">
    <property type="entry name" value="D-Amino Acid Oxidase, subunit A, domain 2"/>
    <property type="match status" value="1"/>
</dbReference>
<dbReference type="PROSITE" id="PS00977">
    <property type="entry name" value="FAD_G3PDH_1"/>
    <property type="match status" value="1"/>
</dbReference>
<feature type="domain" description="Alpha-glycerophosphate oxidase C-terminal" evidence="9">
    <location>
        <begin position="420"/>
        <end position="544"/>
    </location>
</feature>
<evidence type="ECO:0000256" key="7">
    <source>
        <dbReference type="RuleBase" id="RU361217"/>
    </source>
</evidence>
<protein>
    <recommendedName>
        <fullName evidence="3 7">Glycerol-3-phosphate dehydrogenase</fullName>
        <ecNumber evidence="3 7">1.1.5.3</ecNumber>
    </recommendedName>
</protein>
<reference evidence="11" key="2">
    <citation type="submission" date="2008-08" db="EMBL/GenBank/DDBJ databases">
        <authorList>
            <consortium name="Diatom Consortium"/>
            <person name="Grigoriev I."/>
            <person name="Grimwood J."/>
            <person name="Kuo A."/>
            <person name="Otillar R.P."/>
            <person name="Salamov A."/>
            <person name="Detter J.C."/>
            <person name="Lindquist E."/>
            <person name="Shapiro H."/>
            <person name="Lucas S."/>
            <person name="Glavina del Rio T."/>
            <person name="Pitluck S."/>
            <person name="Rokhsar D."/>
            <person name="Bowler C."/>
        </authorList>
    </citation>
    <scope>GENOME REANNOTATION</scope>
    <source>
        <strain evidence="11">CCAP 1055/1</strain>
    </source>
</reference>
<keyword evidence="6 7" id="KW-0560">Oxidoreductase</keyword>
<dbReference type="Pfam" id="PF16901">
    <property type="entry name" value="DAO_C"/>
    <property type="match status" value="1"/>
</dbReference>
<evidence type="ECO:0000256" key="4">
    <source>
        <dbReference type="ARBA" id="ARBA00022630"/>
    </source>
</evidence>
<dbReference type="KEGG" id="pti:PHATRDRAFT_1129"/>
<dbReference type="HOGENOM" id="CLU_015740_3_1_1"/>
<evidence type="ECO:0000313" key="11">
    <source>
        <dbReference type="Proteomes" id="UP000000759"/>
    </source>
</evidence>
<dbReference type="GeneID" id="7203490"/>
<dbReference type="AlphaFoldDB" id="B7G655"/>
<dbReference type="InterPro" id="IPR038299">
    <property type="entry name" value="DAO_C_sf"/>
</dbReference>
<comment type="similarity">
    <text evidence="2 7">Belongs to the FAD-dependent glycerol-3-phosphate dehydrogenase family.</text>
</comment>